<dbReference type="InterPro" id="IPR008619">
    <property type="entry name" value="Filamentous_hemagglutn_rpt"/>
</dbReference>
<reference evidence="2" key="1">
    <citation type="submission" date="2014-02" db="EMBL/GenBank/DDBJ databases">
        <authorList>
            <person name="Gan H."/>
        </authorList>
    </citation>
    <scope>NUCLEOTIDE SEQUENCE [LARGE SCALE GENOMIC DNA]</scope>
    <source>
        <strain evidence="2">S1</strain>
    </source>
</reference>
<protein>
    <submittedName>
        <fullName evidence="1">Putative filamentous hemagglutinin</fullName>
    </submittedName>
</protein>
<accession>A0A1L1PPN3</accession>
<proteinExistence type="predicted"/>
<dbReference type="AlphaFoldDB" id="A0A1L1PPN3"/>
<dbReference type="Pfam" id="PF05594">
    <property type="entry name" value="Fil_haemagg"/>
    <property type="match status" value="3"/>
</dbReference>
<organism evidence="1 2">
    <name type="scientific">Hydrogenophaga intermedia</name>
    <dbReference type="NCBI Taxonomy" id="65786"/>
    <lineage>
        <taxon>Bacteria</taxon>
        <taxon>Pseudomonadati</taxon>
        <taxon>Pseudomonadota</taxon>
        <taxon>Betaproteobacteria</taxon>
        <taxon>Burkholderiales</taxon>
        <taxon>Comamonadaceae</taxon>
        <taxon>Hydrogenophaga</taxon>
    </lineage>
</organism>
<dbReference type="NCBIfam" id="TIGR01731">
    <property type="entry name" value="fil_hemag_20aa"/>
    <property type="match status" value="5"/>
</dbReference>
<sequence length="695" mass="73731">MNNQGVLSAQAELVLLADGRLVNKGSLQSNGDLSVQASGIENGADARISSQQAVSLSTPGELNNAGQISGGQTSLAATSLNNAGLIDGVDVSVQASSVHNTGRLYGDQVSVAADSVVNAEDAVIAARSDLSIQASDALVNQRGALILSAGDMALSADRIENRSARIEALGDLDIGARVLLNANEHLQTEVISDGGDTTTRTLYFTPSGDVDASDVAWMAVKPVGSIFGGGEWDEYSAHGRSRLFTHASAQALAQAGPVPDPVYVDPRLATWYHGPEPYVAAGMVTVGSGDNETQVWAEAQFAYTRDDPIWAALGITPPAGDAPGPMPRPISADNEVSGDTPQYREALEQWQAQAAPWVALGEKLTTLRSAINAELQPFDIYQNVTETRPALSTLHSEPGQILAGGNARLNIREQFTNQDSEVIAGGTLSALGVTANNQATQVQADITRTGTAYTWGVIGEDCLLGNFDCSPKYGWLESAVDQRIPTTLQVSELRHEQHASDAPSVSSGPSVNLGSALFQPVADPASGVLFQTDPNFTQQRRWTDAGAQLALLALDPNTLQKRLGDGFLEQRLVREQIAQLTGQRFLGDYTSDDAQYLALLTAGATFAQAFEKHVLEQGEFKGLGIRTREQFAGHVENVVNSPSGVRYYKDGRVIYLQESTGTVVIRNPSSGESTAFQPKDWAGCVSALPQRSTPY</sequence>
<keyword evidence="2" id="KW-1185">Reference proteome</keyword>
<evidence type="ECO:0000313" key="2">
    <source>
        <dbReference type="Proteomes" id="UP000028878"/>
    </source>
</evidence>
<reference evidence="2" key="2">
    <citation type="submission" date="2014-11" db="EMBL/GenBank/DDBJ databases">
        <title>Draft genome sequence of Hydrogenophaga intermedia S1.</title>
        <authorList>
            <person name="Gan H.M."/>
            <person name="Chew T.H."/>
            <person name="Stolz A."/>
        </authorList>
    </citation>
    <scope>NUCLEOTIDE SEQUENCE [LARGE SCALE GENOMIC DNA]</scope>
    <source>
        <strain evidence="2">S1</strain>
    </source>
</reference>
<dbReference type="EMBL" id="CCAE010000030">
    <property type="protein sequence ID" value="CDN88867.1"/>
    <property type="molecule type" value="Genomic_DNA"/>
</dbReference>
<dbReference type="Proteomes" id="UP000028878">
    <property type="component" value="Unassembled WGS sequence"/>
</dbReference>
<evidence type="ECO:0000313" key="1">
    <source>
        <dbReference type="EMBL" id="CDN88867.1"/>
    </source>
</evidence>
<dbReference type="InterPro" id="IPR010069">
    <property type="entry name" value="CdiA_FHA1_rpt"/>
</dbReference>
<gene>
    <name evidence="1" type="ORF">BN948_03303</name>
</gene>
<name>A0A1L1PPN3_HYDIT</name>